<dbReference type="GO" id="GO:0008080">
    <property type="term" value="F:N-acetyltransferase activity"/>
    <property type="evidence" value="ECO:0007669"/>
    <property type="project" value="UniProtKB-ARBA"/>
</dbReference>
<keyword evidence="6" id="KW-1185">Reference proteome</keyword>
<dbReference type="GO" id="GO:0006595">
    <property type="term" value="P:polyamine metabolic process"/>
    <property type="evidence" value="ECO:0007669"/>
    <property type="project" value="UniProtKB-ARBA"/>
</dbReference>
<dbReference type="AlphaFoldDB" id="A0A452I6I0"/>
<dbReference type="Proteomes" id="UP000291020">
    <property type="component" value="Unassembled WGS sequence"/>
</dbReference>
<evidence type="ECO:0000256" key="2">
    <source>
        <dbReference type="ARBA" id="ARBA00022679"/>
    </source>
</evidence>
<keyword evidence="2" id="KW-0808">Transferase</keyword>
<comment type="similarity">
    <text evidence="1">Belongs to the acetyltransferase family.</text>
</comment>
<evidence type="ECO:0000256" key="3">
    <source>
        <dbReference type="ARBA" id="ARBA00023315"/>
    </source>
</evidence>
<dbReference type="Pfam" id="PF00583">
    <property type="entry name" value="Acetyltransf_1"/>
    <property type="match status" value="1"/>
</dbReference>
<evidence type="ECO:0000259" key="4">
    <source>
        <dbReference type="PROSITE" id="PS51186"/>
    </source>
</evidence>
<dbReference type="Gene3D" id="3.40.630.30">
    <property type="match status" value="1"/>
</dbReference>
<dbReference type="PANTHER" id="PTHR10545:SF29">
    <property type="entry name" value="GH14572P-RELATED"/>
    <property type="match status" value="1"/>
</dbReference>
<organism evidence="5 6">
    <name type="scientific">Gopherus agassizii</name>
    <name type="common">Agassiz's desert tortoise</name>
    <dbReference type="NCBI Taxonomy" id="38772"/>
    <lineage>
        <taxon>Eukaryota</taxon>
        <taxon>Metazoa</taxon>
        <taxon>Chordata</taxon>
        <taxon>Craniata</taxon>
        <taxon>Vertebrata</taxon>
        <taxon>Euteleostomi</taxon>
        <taxon>Archelosauria</taxon>
        <taxon>Testudinata</taxon>
        <taxon>Testudines</taxon>
        <taxon>Cryptodira</taxon>
        <taxon>Durocryptodira</taxon>
        <taxon>Testudinoidea</taxon>
        <taxon>Testudinidae</taxon>
        <taxon>Gopherus</taxon>
    </lineage>
</organism>
<name>A0A452I6I0_9SAUR</name>
<dbReference type="PROSITE" id="PS51186">
    <property type="entry name" value="GNAT"/>
    <property type="match status" value="1"/>
</dbReference>
<dbReference type="PANTHER" id="PTHR10545">
    <property type="entry name" value="DIAMINE N-ACETYLTRANSFERASE"/>
    <property type="match status" value="1"/>
</dbReference>
<evidence type="ECO:0000313" key="5">
    <source>
        <dbReference type="Ensembl" id="ENSGAGP00000023213.1"/>
    </source>
</evidence>
<dbReference type="SUPFAM" id="SSF55729">
    <property type="entry name" value="Acyl-CoA N-acyltransferases (Nat)"/>
    <property type="match status" value="1"/>
</dbReference>
<reference evidence="5" key="2">
    <citation type="submission" date="2025-08" db="UniProtKB">
        <authorList>
            <consortium name="Ensembl"/>
        </authorList>
    </citation>
    <scope>IDENTIFICATION</scope>
</reference>
<dbReference type="InterPro" id="IPR051016">
    <property type="entry name" value="Diverse_Substrate_AcTransf"/>
</dbReference>
<dbReference type="FunFam" id="3.40.630.30:FF:000011">
    <property type="entry name" value="Diamine acetyltransferase 1"/>
    <property type="match status" value="1"/>
</dbReference>
<dbReference type="InterPro" id="IPR016181">
    <property type="entry name" value="Acyl_CoA_acyltransferase"/>
</dbReference>
<sequence>MECVLRPCRAEDCAEVVRMIKELAEFEKLPDQVEISDQVLREDGFANNPFYRCLVAEVPPEHRSRDGHTVVGYGLYFFTYSTWKGRNIYMEDLYVMPEFRGKGIGKKLMSKIAEIGVENRCSQMKFVVLDWNRAAIDFYQGHGAVDLTAAEGWHFFHLEGDALKQLARGQLGQ</sequence>
<evidence type="ECO:0000313" key="6">
    <source>
        <dbReference type="Proteomes" id="UP000291020"/>
    </source>
</evidence>
<reference evidence="5" key="3">
    <citation type="submission" date="2025-09" db="UniProtKB">
        <authorList>
            <consortium name="Ensembl"/>
        </authorList>
    </citation>
    <scope>IDENTIFICATION</scope>
</reference>
<reference evidence="6" key="1">
    <citation type="journal article" date="2017" name="PLoS ONE">
        <title>The Agassiz's desert tortoise genome provides a resource for the conservation of a threatened species.</title>
        <authorList>
            <person name="Tollis M."/>
            <person name="DeNardo D.F."/>
            <person name="Cornelius J.A."/>
            <person name="Dolby G.A."/>
            <person name="Edwards T."/>
            <person name="Henen B.T."/>
            <person name="Karl A.E."/>
            <person name="Murphy R.W."/>
            <person name="Kusumi K."/>
        </authorList>
    </citation>
    <scope>NUCLEOTIDE SEQUENCE [LARGE SCALE GENOMIC DNA]</scope>
</reference>
<keyword evidence="3" id="KW-0012">Acyltransferase</keyword>
<dbReference type="InterPro" id="IPR000182">
    <property type="entry name" value="GNAT_dom"/>
</dbReference>
<evidence type="ECO:0000256" key="1">
    <source>
        <dbReference type="ARBA" id="ARBA00008694"/>
    </source>
</evidence>
<dbReference type="CDD" id="cd04301">
    <property type="entry name" value="NAT_SF"/>
    <property type="match status" value="1"/>
</dbReference>
<proteinExistence type="inferred from homology"/>
<protein>
    <recommendedName>
        <fullName evidence="4">N-acetyltransferase domain-containing protein</fullName>
    </recommendedName>
</protein>
<dbReference type="STRING" id="38772.ENSGAGP00000023213"/>
<dbReference type="Ensembl" id="ENSGAGT00000026448.1">
    <property type="protein sequence ID" value="ENSGAGP00000023213.1"/>
    <property type="gene ID" value="ENSGAGG00000017019.1"/>
</dbReference>
<accession>A0A452I6I0</accession>
<feature type="domain" description="N-acetyltransferase" evidence="4">
    <location>
        <begin position="18"/>
        <end position="168"/>
    </location>
</feature>